<comment type="subcellular location">
    <subcellularLocation>
        <location evidence="2">Endoplasmic reticulum membrane</location>
    </subcellularLocation>
</comment>
<name>A0A8H3G8F1_9LECA</name>
<organism evidence="14 15">
    <name type="scientific">Imshaugia aleurites</name>
    <dbReference type="NCBI Taxonomy" id="172621"/>
    <lineage>
        <taxon>Eukaryota</taxon>
        <taxon>Fungi</taxon>
        <taxon>Dikarya</taxon>
        <taxon>Ascomycota</taxon>
        <taxon>Pezizomycotina</taxon>
        <taxon>Lecanoromycetes</taxon>
        <taxon>OSLEUM clade</taxon>
        <taxon>Lecanoromycetidae</taxon>
        <taxon>Lecanorales</taxon>
        <taxon>Lecanorineae</taxon>
        <taxon>Parmeliaceae</taxon>
        <taxon>Imshaugia</taxon>
    </lineage>
</organism>
<evidence type="ECO:0000256" key="9">
    <source>
        <dbReference type="ARBA" id="ARBA00022842"/>
    </source>
</evidence>
<evidence type="ECO:0000313" key="14">
    <source>
        <dbReference type="EMBL" id="CAF9934851.1"/>
    </source>
</evidence>
<comment type="caution">
    <text evidence="14">The sequence shown here is derived from an EMBL/GenBank/DDBJ whole genome shotgun (WGS) entry which is preliminary data.</text>
</comment>
<evidence type="ECO:0000256" key="4">
    <source>
        <dbReference type="ARBA" id="ARBA00005432"/>
    </source>
</evidence>
<dbReference type="AlphaFoldDB" id="A0A8H3G8F1"/>
<dbReference type="Proteomes" id="UP000664534">
    <property type="component" value="Unassembled WGS sequence"/>
</dbReference>
<evidence type="ECO:0000256" key="8">
    <source>
        <dbReference type="ARBA" id="ARBA00022824"/>
    </source>
</evidence>
<evidence type="ECO:0000256" key="7">
    <source>
        <dbReference type="ARBA" id="ARBA00022692"/>
    </source>
</evidence>
<protein>
    <recommendedName>
        <fullName evidence="5">ditrans,polycis-polyprenyl diphosphate synthase [(2E,6E)-farnesyldiphosphate specific]</fullName>
        <ecNumber evidence="5">2.5.1.87</ecNumber>
    </recommendedName>
</protein>
<evidence type="ECO:0000256" key="13">
    <source>
        <dbReference type="SAM" id="Phobius"/>
    </source>
</evidence>
<evidence type="ECO:0000256" key="3">
    <source>
        <dbReference type="ARBA" id="ARBA00004922"/>
    </source>
</evidence>
<dbReference type="GO" id="GO:0045547">
    <property type="term" value="F:ditrans,polycis-polyprenyl diphosphate synthase [(2E,6E)-farnesyl diphosphate specific] activity"/>
    <property type="evidence" value="ECO:0007669"/>
    <property type="project" value="UniProtKB-EC"/>
</dbReference>
<comment type="pathway">
    <text evidence="3">Protein modification; protein glycosylation.</text>
</comment>
<dbReference type="PANTHER" id="PTHR21528:SF0">
    <property type="entry name" value="DEHYDRODOLICHYL DIPHOSPHATE SYNTHASE COMPLEX SUBUNIT NUS1"/>
    <property type="match status" value="1"/>
</dbReference>
<evidence type="ECO:0000256" key="10">
    <source>
        <dbReference type="ARBA" id="ARBA00022989"/>
    </source>
</evidence>
<proteinExistence type="inferred from homology"/>
<feature type="transmembrane region" description="Helical" evidence="13">
    <location>
        <begin position="63"/>
        <end position="81"/>
    </location>
</feature>
<evidence type="ECO:0000256" key="1">
    <source>
        <dbReference type="ARBA" id="ARBA00001946"/>
    </source>
</evidence>
<keyword evidence="10 13" id="KW-1133">Transmembrane helix</keyword>
<evidence type="ECO:0000256" key="11">
    <source>
        <dbReference type="ARBA" id="ARBA00023136"/>
    </source>
</evidence>
<dbReference type="InterPro" id="IPR036424">
    <property type="entry name" value="UPP_synth-like_sf"/>
</dbReference>
<accession>A0A8H3G8F1</accession>
<evidence type="ECO:0000256" key="2">
    <source>
        <dbReference type="ARBA" id="ARBA00004586"/>
    </source>
</evidence>
<evidence type="ECO:0000256" key="12">
    <source>
        <dbReference type="ARBA" id="ARBA00047353"/>
    </source>
</evidence>
<dbReference type="SUPFAM" id="SSF64005">
    <property type="entry name" value="Undecaprenyl diphosphate synthase"/>
    <property type="match status" value="1"/>
</dbReference>
<keyword evidence="6" id="KW-0808">Transferase</keyword>
<keyword evidence="15" id="KW-1185">Reference proteome</keyword>
<keyword evidence="8" id="KW-0256">Endoplasmic reticulum</keyword>
<comment type="catalytic activity">
    <reaction evidence="12">
        <text>n isopentenyl diphosphate + (2E,6E)-farnesyl diphosphate = a di-trans,poly-cis-polyprenyl diphosphate + n diphosphate</text>
        <dbReference type="Rhea" id="RHEA:53008"/>
        <dbReference type="Rhea" id="RHEA-COMP:19494"/>
        <dbReference type="ChEBI" id="CHEBI:33019"/>
        <dbReference type="ChEBI" id="CHEBI:128769"/>
        <dbReference type="ChEBI" id="CHEBI:136960"/>
        <dbReference type="ChEBI" id="CHEBI:175763"/>
        <dbReference type="EC" id="2.5.1.87"/>
    </reaction>
</comment>
<dbReference type="GO" id="GO:1904423">
    <property type="term" value="C:dehydrodolichyl diphosphate synthase complex"/>
    <property type="evidence" value="ECO:0007669"/>
    <property type="project" value="InterPro"/>
</dbReference>
<dbReference type="PANTHER" id="PTHR21528">
    <property type="entry name" value="DEHYDRODOLICHYL DIPHOSPHATE SYNTHASE COMPLEX SUBUNIT NUS1"/>
    <property type="match status" value="1"/>
</dbReference>
<dbReference type="Gene3D" id="3.40.1180.10">
    <property type="entry name" value="Decaprenyl diphosphate synthase-like"/>
    <property type="match status" value="1"/>
</dbReference>
<keyword evidence="7 13" id="KW-0812">Transmembrane</keyword>
<dbReference type="GO" id="GO:0005789">
    <property type="term" value="C:endoplasmic reticulum membrane"/>
    <property type="evidence" value="ECO:0007669"/>
    <property type="project" value="UniProtKB-SubCell"/>
</dbReference>
<comment type="similarity">
    <text evidence="4">Belongs to the UPP synthase family.</text>
</comment>
<dbReference type="EC" id="2.5.1.87" evidence="5"/>
<evidence type="ECO:0000313" key="15">
    <source>
        <dbReference type="Proteomes" id="UP000664534"/>
    </source>
</evidence>
<reference evidence="14" key="1">
    <citation type="submission" date="2021-03" db="EMBL/GenBank/DDBJ databases">
        <authorList>
            <person name="Tagirdzhanova G."/>
        </authorList>
    </citation>
    <scope>NUCLEOTIDE SEQUENCE</scope>
</reference>
<sequence length="328" mass="37161">MVASREAKTYRQDVRSKGTLLSPKQREDLLKPYLPAPTASRSPAPAPRKLRLQLMNTFLKRQLHLLVFIVIHTLFSAYIRIRQTYHILLDRVFAVLYYHHRAPELIRQDVKNLDRIPEHISVILELKGQERGTAGLETLMDEVAEIAAWCSCVGISTLSVYERTGILKAYVPTTHRTVTKRLHDYFGRYIPSLQVRAPHVPSYLNGGSSEEGTVSMSSGHLSILLLSAEDGRSTLVDLTKTLTEMSQRKKLSPNDISLDLVDAEITESVMGEPDLLVLFGPSVELQGYPPWQVRLTEIYHMQDNTGVGYQVFLRALHNYAKAQMRLGR</sequence>
<dbReference type="UniPathway" id="UPA00378"/>
<evidence type="ECO:0000256" key="6">
    <source>
        <dbReference type="ARBA" id="ARBA00022679"/>
    </source>
</evidence>
<dbReference type="EMBL" id="CAJPDT010000079">
    <property type="protein sequence ID" value="CAF9934851.1"/>
    <property type="molecule type" value="Genomic_DNA"/>
</dbReference>
<dbReference type="OrthoDB" id="19639at2759"/>
<dbReference type="InterPro" id="IPR038887">
    <property type="entry name" value="Nus1/NgBR"/>
</dbReference>
<evidence type="ECO:0000256" key="5">
    <source>
        <dbReference type="ARBA" id="ARBA00012596"/>
    </source>
</evidence>
<gene>
    <name evidence="14" type="ORF">IMSHALPRED_009861</name>
</gene>
<comment type="cofactor">
    <cofactor evidence="1">
        <name>Mg(2+)</name>
        <dbReference type="ChEBI" id="CHEBI:18420"/>
    </cofactor>
</comment>
<keyword evidence="9" id="KW-0460">Magnesium</keyword>
<keyword evidence="11 13" id="KW-0472">Membrane</keyword>